<comment type="caution">
    <text evidence="1">The sequence shown here is derived from an EMBL/GenBank/DDBJ whole genome shotgun (WGS) entry which is preliminary data.</text>
</comment>
<dbReference type="EMBL" id="BARV01010964">
    <property type="protein sequence ID" value="GAI02959.1"/>
    <property type="molecule type" value="Genomic_DNA"/>
</dbReference>
<gene>
    <name evidence="1" type="ORF">S06H3_21007</name>
</gene>
<proteinExistence type="predicted"/>
<dbReference type="AlphaFoldDB" id="X1M9F9"/>
<accession>X1M9F9</accession>
<evidence type="ECO:0000313" key="1">
    <source>
        <dbReference type="EMBL" id="GAI02959.1"/>
    </source>
</evidence>
<name>X1M9F9_9ZZZZ</name>
<organism evidence="1">
    <name type="scientific">marine sediment metagenome</name>
    <dbReference type="NCBI Taxonomy" id="412755"/>
    <lineage>
        <taxon>unclassified sequences</taxon>
        <taxon>metagenomes</taxon>
        <taxon>ecological metagenomes</taxon>
    </lineage>
</organism>
<sequence length="83" mass="9726">MEEEYTNLFGETFKTCGCESPEPLPHLTKGYEEKPIHGMVGVCTNCHHLIYYQNGEWEHYTRSYKPHGYPYTTKKCYASRKVS</sequence>
<reference evidence="1" key="1">
    <citation type="journal article" date="2014" name="Front. Microbiol.">
        <title>High frequency of phylogenetically diverse reductive dehalogenase-homologous genes in deep subseafloor sedimentary metagenomes.</title>
        <authorList>
            <person name="Kawai M."/>
            <person name="Futagami T."/>
            <person name="Toyoda A."/>
            <person name="Takaki Y."/>
            <person name="Nishi S."/>
            <person name="Hori S."/>
            <person name="Arai W."/>
            <person name="Tsubouchi T."/>
            <person name="Morono Y."/>
            <person name="Uchiyama I."/>
            <person name="Ito T."/>
            <person name="Fujiyama A."/>
            <person name="Inagaki F."/>
            <person name="Takami H."/>
        </authorList>
    </citation>
    <scope>NUCLEOTIDE SEQUENCE</scope>
    <source>
        <strain evidence="1">Expedition CK06-06</strain>
    </source>
</reference>
<protein>
    <submittedName>
        <fullName evidence="1">Uncharacterized protein</fullName>
    </submittedName>
</protein>